<dbReference type="PROSITE" id="PS50297">
    <property type="entry name" value="ANK_REP_REGION"/>
    <property type="match status" value="2"/>
</dbReference>
<dbReference type="GO" id="GO:0005737">
    <property type="term" value="C:cytoplasm"/>
    <property type="evidence" value="ECO:0007669"/>
    <property type="project" value="TreeGrafter"/>
</dbReference>
<dbReference type="Gene3D" id="1.25.40.20">
    <property type="entry name" value="Ankyrin repeat-containing domain"/>
    <property type="match status" value="2"/>
</dbReference>
<evidence type="ECO:0000313" key="5">
    <source>
        <dbReference type="EMBL" id="KAH6871526.1"/>
    </source>
</evidence>
<evidence type="ECO:0000256" key="3">
    <source>
        <dbReference type="PROSITE-ProRule" id="PRU00023"/>
    </source>
</evidence>
<dbReference type="AlphaFoldDB" id="A0A9P8VSN5"/>
<organism evidence="5 6">
    <name type="scientific">Thelonectria olida</name>
    <dbReference type="NCBI Taxonomy" id="1576542"/>
    <lineage>
        <taxon>Eukaryota</taxon>
        <taxon>Fungi</taxon>
        <taxon>Dikarya</taxon>
        <taxon>Ascomycota</taxon>
        <taxon>Pezizomycotina</taxon>
        <taxon>Sordariomycetes</taxon>
        <taxon>Hypocreomycetidae</taxon>
        <taxon>Hypocreales</taxon>
        <taxon>Nectriaceae</taxon>
        <taxon>Thelonectria</taxon>
    </lineage>
</organism>
<name>A0A9P8VSN5_9HYPO</name>
<protein>
    <submittedName>
        <fullName evidence="5">Ankyrin repeat-containing domain protein</fullName>
    </submittedName>
</protein>
<gene>
    <name evidence="5" type="ORF">B0T10DRAFT_417220</name>
</gene>
<keyword evidence="1" id="KW-0677">Repeat</keyword>
<keyword evidence="6" id="KW-1185">Reference proteome</keyword>
<dbReference type="PROSITE" id="PS50088">
    <property type="entry name" value="ANK_REPEAT"/>
    <property type="match status" value="3"/>
</dbReference>
<accession>A0A9P8VSN5</accession>
<feature type="repeat" description="ANK" evidence="3">
    <location>
        <begin position="35"/>
        <end position="67"/>
    </location>
</feature>
<evidence type="ECO:0000256" key="4">
    <source>
        <dbReference type="SAM" id="MobiDB-lite"/>
    </source>
</evidence>
<dbReference type="InterPro" id="IPR002110">
    <property type="entry name" value="Ankyrin_rpt"/>
</dbReference>
<dbReference type="SUPFAM" id="SSF48403">
    <property type="entry name" value="Ankyrin repeat"/>
    <property type="match status" value="1"/>
</dbReference>
<feature type="repeat" description="ANK" evidence="3">
    <location>
        <begin position="150"/>
        <end position="182"/>
    </location>
</feature>
<dbReference type="InterPro" id="IPR036770">
    <property type="entry name" value="Ankyrin_rpt-contain_sf"/>
</dbReference>
<feature type="region of interest" description="Disordered" evidence="4">
    <location>
        <begin position="279"/>
        <end position="306"/>
    </location>
</feature>
<dbReference type="PANTHER" id="PTHR24198:SF185">
    <property type="entry name" value="ANKYRIN-3"/>
    <property type="match status" value="1"/>
</dbReference>
<dbReference type="PRINTS" id="PR01415">
    <property type="entry name" value="ANKYRIN"/>
</dbReference>
<sequence>MSINAPLLEAVYCGNYRVCEALLDAGMSQHADDDDVPSALHVAAHRGYVDIMRLLIARGASLNHCNPEHGYYCWSRDGPNLRLHGTPLSFVEFFLDKGTDVNAFSPAYSHPFIIPSRTALQTASIKGDMILMKSLIQREANVNAPASERRGATALQYAVMHGFIGAVKLLIDEGADVNAPGATFDRRTALEAAGEHGRIDTIQLLLLAGAETTGRGQLQYLRAVRFAEEEGHHAAAQLLRGHRAWTEEDHAICREIVLFKYEFEDSDGCSDFSDENLDCGTEADSETEIGSRSNHDSNMEISDDWGGLHEYNAQEL</sequence>
<dbReference type="EMBL" id="JAGPYM010000053">
    <property type="protein sequence ID" value="KAH6871526.1"/>
    <property type="molecule type" value="Genomic_DNA"/>
</dbReference>
<comment type="caution">
    <text evidence="5">The sequence shown here is derived from an EMBL/GenBank/DDBJ whole genome shotgun (WGS) entry which is preliminary data.</text>
</comment>
<dbReference type="SMART" id="SM00248">
    <property type="entry name" value="ANK"/>
    <property type="match status" value="5"/>
</dbReference>
<evidence type="ECO:0000256" key="2">
    <source>
        <dbReference type="ARBA" id="ARBA00023043"/>
    </source>
</evidence>
<dbReference type="PANTHER" id="PTHR24198">
    <property type="entry name" value="ANKYRIN REPEAT AND PROTEIN KINASE DOMAIN-CONTAINING PROTEIN"/>
    <property type="match status" value="1"/>
</dbReference>
<proteinExistence type="predicted"/>
<evidence type="ECO:0000256" key="1">
    <source>
        <dbReference type="ARBA" id="ARBA00022737"/>
    </source>
</evidence>
<keyword evidence="2 3" id="KW-0040">ANK repeat</keyword>
<dbReference type="Pfam" id="PF12796">
    <property type="entry name" value="Ank_2"/>
    <property type="match status" value="2"/>
</dbReference>
<feature type="repeat" description="ANK" evidence="3">
    <location>
        <begin position="185"/>
        <end position="217"/>
    </location>
</feature>
<evidence type="ECO:0000313" key="6">
    <source>
        <dbReference type="Proteomes" id="UP000777438"/>
    </source>
</evidence>
<reference evidence="5 6" key="1">
    <citation type="journal article" date="2021" name="Nat. Commun.">
        <title>Genetic determinants of endophytism in the Arabidopsis root mycobiome.</title>
        <authorList>
            <person name="Mesny F."/>
            <person name="Miyauchi S."/>
            <person name="Thiergart T."/>
            <person name="Pickel B."/>
            <person name="Atanasova L."/>
            <person name="Karlsson M."/>
            <person name="Huettel B."/>
            <person name="Barry K.W."/>
            <person name="Haridas S."/>
            <person name="Chen C."/>
            <person name="Bauer D."/>
            <person name="Andreopoulos W."/>
            <person name="Pangilinan J."/>
            <person name="LaButti K."/>
            <person name="Riley R."/>
            <person name="Lipzen A."/>
            <person name="Clum A."/>
            <person name="Drula E."/>
            <person name="Henrissat B."/>
            <person name="Kohler A."/>
            <person name="Grigoriev I.V."/>
            <person name="Martin F.M."/>
            <person name="Hacquard S."/>
        </authorList>
    </citation>
    <scope>NUCLEOTIDE SEQUENCE [LARGE SCALE GENOMIC DNA]</scope>
    <source>
        <strain evidence="5 6">MPI-CAGE-CH-0241</strain>
    </source>
</reference>
<dbReference type="Proteomes" id="UP000777438">
    <property type="component" value="Unassembled WGS sequence"/>
</dbReference>
<dbReference type="OrthoDB" id="539213at2759"/>